<dbReference type="PROSITE" id="PS51379">
    <property type="entry name" value="4FE4S_FER_2"/>
    <property type="match status" value="1"/>
</dbReference>
<dbReference type="PANTHER" id="PTHR11748:SF119">
    <property type="entry name" value="D-2-HYDROXYGLUTARATE DEHYDROGENASE"/>
    <property type="match status" value="1"/>
</dbReference>
<proteinExistence type="predicted"/>
<dbReference type="RefSeq" id="WP_192324649.1">
    <property type="nucleotide sequence ID" value="NZ_JAUSRU010000020.1"/>
</dbReference>
<dbReference type="Gene3D" id="3.30.465.10">
    <property type="match status" value="1"/>
</dbReference>
<dbReference type="InterPro" id="IPR016171">
    <property type="entry name" value="Vanillyl_alc_oxidase_C-sub2"/>
</dbReference>
<dbReference type="SUPFAM" id="SSF55103">
    <property type="entry name" value="FAD-linked oxidases, C-terminal domain"/>
    <property type="match status" value="1"/>
</dbReference>
<evidence type="ECO:0000256" key="6">
    <source>
        <dbReference type="ARBA" id="ARBA00023004"/>
    </source>
</evidence>
<dbReference type="InterPro" id="IPR016169">
    <property type="entry name" value="FAD-bd_PCMH_sub2"/>
</dbReference>
<reference evidence="10" key="1">
    <citation type="submission" date="2023-07" db="EMBL/GenBank/DDBJ databases">
        <title>Sorghum-associated microbial communities from plants grown in Nebraska, USA.</title>
        <authorList>
            <person name="Schachtman D."/>
        </authorList>
    </citation>
    <scope>NUCLEOTIDE SEQUENCE</scope>
    <source>
        <strain evidence="10">DS2114</strain>
    </source>
</reference>
<dbReference type="Pfam" id="PF13183">
    <property type="entry name" value="Fer4_8"/>
    <property type="match status" value="1"/>
</dbReference>
<feature type="domain" description="4Fe-4S ferredoxin-type" evidence="8">
    <location>
        <begin position="651"/>
        <end position="680"/>
    </location>
</feature>
<dbReference type="InterPro" id="IPR016167">
    <property type="entry name" value="FAD-bd_PCMH_sub1"/>
</dbReference>
<evidence type="ECO:0000256" key="7">
    <source>
        <dbReference type="ARBA" id="ARBA00023014"/>
    </source>
</evidence>
<evidence type="ECO:0000256" key="1">
    <source>
        <dbReference type="ARBA" id="ARBA00001974"/>
    </source>
</evidence>
<dbReference type="Proteomes" id="UP001184828">
    <property type="component" value="Unassembled WGS sequence"/>
</dbReference>
<evidence type="ECO:0000256" key="5">
    <source>
        <dbReference type="ARBA" id="ARBA00023002"/>
    </source>
</evidence>
<dbReference type="GO" id="GO:0046872">
    <property type="term" value="F:metal ion binding"/>
    <property type="evidence" value="ECO:0007669"/>
    <property type="project" value="UniProtKB-KW"/>
</dbReference>
<dbReference type="AlphaFoldDB" id="A0AAE4C1F3"/>
<dbReference type="GO" id="GO:0004458">
    <property type="term" value="F:D-lactate dehydrogenase (cytochrome) activity"/>
    <property type="evidence" value="ECO:0007669"/>
    <property type="project" value="TreeGrafter"/>
</dbReference>
<protein>
    <submittedName>
        <fullName evidence="10">FAD/FMN-containing dehydrogenase/Fe-S oxidoreductase</fullName>
    </submittedName>
</protein>
<comment type="cofactor">
    <cofactor evidence="1">
        <name>FAD</name>
        <dbReference type="ChEBI" id="CHEBI:57692"/>
    </cofactor>
</comment>
<dbReference type="GO" id="GO:0008720">
    <property type="term" value="F:D-lactate dehydrogenase (NAD+) activity"/>
    <property type="evidence" value="ECO:0007669"/>
    <property type="project" value="TreeGrafter"/>
</dbReference>
<evidence type="ECO:0000256" key="4">
    <source>
        <dbReference type="ARBA" id="ARBA00022827"/>
    </source>
</evidence>
<dbReference type="GO" id="GO:0071949">
    <property type="term" value="F:FAD binding"/>
    <property type="evidence" value="ECO:0007669"/>
    <property type="project" value="InterPro"/>
</dbReference>
<dbReference type="InterPro" id="IPR004017">
    <property type="entry name" value="Cys_rich_dom"/>
</dbReference>
<dbReference type="Pfam" id="PF02754">
    <property type="entry name" value="CCG"/>
    <property type="match status" value="2"/>
</dbReference>
<evidence type="ECO:0000256" key="3">
    <source>
        <dbReference type="ARBA" id="ARBA00022723"/>
    </source>
</evidence>
<evidence type="ECO:0000256" key="2">
    <source>
        <dbReference type="ARBA" id="ARBA00022630"/>
    </source>
</evidence>
<feature type="domain" description="FAD-binding PCMH-type" evidence="9">
    <location>
        <begin position="54"/>
        <end position="282"/>
    </location>
</feature>
<dbReference type="Gene3D" id="1.10.45.10">
    <property type="entry name" value="Vanillyl-alcohol Oxidase, Chain A, domain 4"/>
    <property type="match status" value="1"/>
</dbReference>
<dbReference type="EMBL" id="JAVDQZ010000016">
    <property type="protein sequence ID" value="MDR6430144.1"/>
    <property type="molecule type" value="Genomic_DNA"/>
</dbReference>
<keyword evidence="7" id="KW-0411">Iron-sulfur</keyword>
<dbReference type="SUPFAM" id="SSF56176">
    <property type="entry name" value="FAD-binding/transporter-associated domain-like"/>
    <property type="match status" value="1"/>
</dbReference>
<dbReference type="InterPro" id="IPR016164">
    <property type="entry name" value="FAD-linked_Oxase-like_C"/>
</dbReference>
<dbReference type="InterPro" id="IPR006094">
    <property type="entry name" value="Oxid_FAD_bind_N"/>
</dbReference>
<dbReference type="InterPro" id="IPR016166">
    <property type="entry name" value="FAD-bd_PCMH"/>
</dbReference>
<keyword evidence="6" id="KW-0408">Iron</keyword>
<name>A0AAE4C1F3_VARPD</name>
<dbReference type="Gene3D" id="3.30.70.2740">
    <property type="match status" value="1"/>
</dbReference>
<dbReference type="InterPro" id="IPR004113">
    <property type="entry name" value="FAD-bd_oxidored_4_C"/>
</dbReference>
<dbReference type="PANTHER" id="PTHR11748">
    <property type="entry name" value="D-LACTATE DEHYDROGENASE"/>
    <property type="match status" value="1"/>
</dbReference>
<dbReference type="Pfam" id="PF01565">
    <property type="entry name" value="FAD_binding_4"/>
    <property type="match status" value="1"/>
</dbReference>
<evidence type="ECO:0000313" key="11">
    <source>
        <dbReference type="Proteomes" id="UP001184828"/>
    </source>
</evidence>
<dbReference type="InterPro" id="IPR017900">
    <property type="entry name" value="4Fe4S_Fe_S_CS"/>
</dbReference>
<dbReference type="SUPFAM" id="SSF46548">
    <property type="entry name" value="alpha-helical ferredoxin"/>
    <property type="match status" value="1"/>
</dbReference>
<dbReference type="Pfam" id="PF02913">
    <property type="entry name" value="FAD-oxidase_C"/>
    <property type="match status" value="1"/>
</dbReference>
<dbReference type="InterPro" id="IPR036318">
    <property type="entry name" value="FAD-bd_PCMH-like_sf"/>
</dbReference>
<dbReference type="Gene3D" id="3.30.43.10">
    <property type="entry name" value="Uridine Diphospho-n-acetylenolpyruvylglucosamine Reductase, domain 2"/>
    <property type="match status" value="1"/>
</dbReference>
<keyword evidence="5" id="KW-0560">Oxidoreductase</keyword>
<accession>A0AAE4C1F3</accession>
<sequence>MRVDPASHIQPAGTVLPPNDTCELLARRLRAETEGEVLFDDGSRGRYATDASIYQITPVGAFVPTNERDIATAIDIARDLKVPVLARGGGTSQCGQTTGAALVIDNSKHFRRVLDVNVEEGTATVEPGLVLDHLNAQLKPHGLWYPVDVSTSAQATLGGMAGNNSCGSRSIAYGNMVHNVLGASAWLSSGELVEFGPQSTLGARAAGIAKFVHGLALAHREQIHAHWPKVLRRVAGYNLDIFDNQSERPYTADGSVNLAHLLIGAEGTLAYTRSLKLKLAPLPRAKVLGIVNFPTFHAAMDAAQHIVKLGPTAVELVDRTMIELSLANPAFKPTVETALIGKPAAILLVEFAGADKAALLPQLKQLVELMGDLGLPGSVVEMPDDARQKNLWEVRKAGLNIMMSLKGDGKPVSFIEDCAVPLEHLAEYTDALTEVFARYGSRGTWYAHASVGTLHVRPILDMRTDGGAKMRAIAEEAAALVRKYKGAFSGEHGDGLCRGEWIEWQFGPALNEAFRAIKQELDPAHLFNPGKIVDPPRMDDASLFRFAPPTAPRPYRRIELKPVLDWSAWNVNADPVTEQTTAPGTGGDSTGGLAKAVEMCNNNGHCRKFDAGTMCPSYRVTRDEQHLTRGRANTLRLALSGQLGADAFTSEEMHETMDLCVGCKGCKRDCPTGVDMAKMKIEFLDHYKKRHGHSLKDRLVARMPDYAHRASRVPWLMNLRNTVPGAAWLGEKLLGFSARRSLPQWRSDTFWRAKADLHGMFASREAVLSVQANGGRAAVLFVDTFNGTFESENALAAARVLKAAGYTLHTVEKSGGHHCCGRTFLASGMVGEAKRRAEALIDALRPLAEAGIAIVGLEPSCLLTLRDETLVMGFGKKAETVAKQALLFEEFIARELKAGRFKLALTPATAPILLHGHCHQKAFGAVSPILDVLRLIPGAEPELIESSCCGMAGSFGYEARHIDVSMQMAEASLLPAIRARPDAIVVADGTSCRHQIGDGAQREAVHVAVLLERHLVPPTLPPDQA</sequence>
<gene>
    <name evidence="10" type="ORF">J2738_006339</name>
</gene>
<dbReference type="PROSITE" id="PS00198">
    <property type="entry name" value="4FE4S_FER_1"/>
    <property type="match status" value="1"/>
</dbReference>
<dbReference type="PROSITE" id="PS51387">
    <property type="entry name" value="FAD_PCMH"/>
    <property type="match status" value="1"/>
</dbReference>
<dbReference type="GO" id="GO:1903457">
    <property type="term" value="P:lactate catabolic process"/>
    <property type="evidence" value="ECO:0007669"/>
    <property type="project" value="TreeGrafter"/>
</dbReference>
<dbReference type="InterPro" id="IPR017896">
    <property type="entry name" value="4Fe4S_Fe-S-bd"/>
</dbReference>
<dbReference type="Gene3D" id="3.30.70.2190">
    <property type="match status" value="1"/>
</dbReference>
<comment type="caution">
    <text evidence="10">The sequence shown here is derived from an EMBL/GenBank/DDBJ whole genome shotgun (WGS) entry which is preliminary data.</text>
</comment>
<keyword evidence="3" id="KW-0479">Metal-binding</keyword>
<evidence type="ECO:0000259" key="9">
    <source>
        <dbReference type="PROSITE" id="PS51387"/>
    </source>
</evidence>
<keyword evidence="4" id="KW-0274">FAD</keyword>
<organism evidence="10 11">
    <name type="scientific">Variovorax paradoxus</name>
    <dbReference type="NCBI Taxonomy" id="34073"/>
    <lineage>
        <taxon>Bacteria</taxon>
        <taxon>Pseudomonadati</taxon>
        <taxon>Pseudomonadota</taxon>
        <taxon>Betaproteobacteria</taxon>
        <taxon>Burkholderiales</taxon>
        <taxon>Comamonadaceae</taxon>
        <taxon>Variovorax</taxon>
    </lineage>
</organism>
<evidence type="ECO:0000313" key="10">
    <source>
        <dbReference type="EMBL" id="MDR6430144.1"/>
    </source>
</evidence>
<evidence type="ECO:0000259" key="8">
    <source>
        <dbReference type="PROSITE" id="PS51379"/>
    </source>
</evidence>
<dbReference type="GO" id="GO:0051536">
    <property type="term" value="F:iron-sulfur cluster binding"/>
    <property type="evidence" value="ECO:0007669"/>
    <property type="project" value="UniProtKB-KW"/>
</dbReference>
<keyword evidence="2" id="KW-0285">Flavoprotein</keyword>